<sequence>MTTNADIARIIANEILKQFAKTSQRYAWTSRSTCNFYGKQRTNDSVTEVAEANIVDRIKNVVKRNLPLIIEYQQRAHLLLPNDTVNSVAYQQIHKDSIFNHLTLTIHADGIQLVTTKRKMFYAVTNNFLEIPPPHREYTRNELLFVLYFCENEPTPSILYDNLC</sequence>
<name>A0A818DUD0_9BILA</name>
<evidence type="ECO:0000313" key="2">
    <source>
        <dbReference type="Proteomes" id="UP000663825"/>
    </source>
</evidence>
<proteinExistence type="predicted"/>
<dbReference type="AlphaFoldDB" id="A0A818DUD0"/>
<reference evidence="1" key="1">
    <citation type="submission" date="2021-02" db="EMBL/GenBank/DDBJ databases">
        <authorList>
            <person name="Nowell W R."/>
        </authorList>
    </citation>
    <scope>NUCLEOTIDE SEQUENCE</scope>
</reference>
<dbReference type="EMBL" id="CAJNXB010005792">
    <property type="protein sequence ID" value="CAF3447363.1"/>
    <property type="molecule type" value="Genomic_DNA"/>
</dbReference>
<evidence type="ECO:0000313" key="1">
    <source>
        <dbReference type="EMBL" id="CAF3447363.1"/>
    </source>
</evidence>
<gene>
    <name evidence="1" type="ORF">TIS948_LOCUS31667</name>
</gene>
<dbReference type="Proteomes" id="UP000663825">
    <property type="component" value="Unassembled WGS sequence"/>
</dbReference>
<comment type="caution">
    <text evidence="1">The sequence shown here is derived from an EMBL/GenBank/DDBJ whole genome shotgun (WGS) entry which is preliminary data.</text>
</comment>
<dbReference type="OrthoDB" id="10123855at2759"/>
<accession>A0A818DUD0</accession>
<organism evidence="1 2">
    <name type="scientific">Rotaria socialis</name>
    <dbReference type="NCBI Taxonomy" id="392032"/>
    <lineage>
        <taxon>Eukaryota</taxon>
        <taxon>Metazoa</taxon>
        <taxon>Spiralia</taxon>
        <taxon>Gnathifera</taxon>
        <taxon>Rotifera</taxon>
        <taxon>Eurotatoria</taxon>
        <taxon>Bdelloidea</taxon>
        <taxon>Philodinida</taxon>
        <taxon>Philodinidae</taxon>
        <taxon>Rotaria</taxon>
    </lineage>
</organism>
<protein>
    <submittedName>
        <fullName evidence="1">Uncharacterized protein</fullName>
    </submittedName>
</protein>